<organism evidence="9">
    <name type="scientific">hydrothermal vent metagenome</name>
    <dbReference type="NCBI Taxonomy" id="652676"/>
    <lineage>
        <taxon>unclassified sequences</taxon>
        <taxon>metagenomes</taxon>
        <taxon>ecological metagenomes</taxon>
    </lineage>
</organism>
<keyword evidence="4" id="KW-0249">Electron transport</keyword>
<feature type="transmembrane region" description="Helical" evidence="7">
    <location>
        <begin position="399"/>
        <end position="419"/>
    </location>
</feature>
<dbReference type="NCBIfam" id="TIGR02745">
    <property type="entry name" value="ccoG_rdxA_fixG"/>
    <property type="match status" value="1"/>
</dbReference>
<dbReference type="InterPro" id="IPR017900">
    <property type="entry name" value="4Fe4S_Fe_S_CS"/>
</dbReference>
<evidence type="ECO:0000259" key="8">
    <source>
        <dbReference type="PROSITE" id="PS51379"/>
    </source>
</evidence>
<keyword evidence="3" id="KW-0479">Metal-binding</keyword>
<dbReference type="Gene3D" id="2.60.40.10">
    <property type="entry name" value="Immunoglobulins"/>
    <property type="match status" value="1"/>
</dbReference>
<dbReference type="InterPro" id="IPR009051">
    <property type="entry name" value="Helical_ferredxn"/>
</dbReference>
<dbReference type="Pfam" id="PF11614">
    <property type="entry name" value="FixG_C"/>
    <property type="match status" value="1"/>
</dbReference>
<accession>A0A3B0VVB8</accession>
<reference evidence="9" key="1">
    <citation type="submission" date="2018-06" db="EMBL/GenBank/DDBJ databases">
        <authorList>
            <person name="Zhirakovskaya E."/>
        </authorList>
    </citation>
    <scope>NUCLEOTIDE SEQUENCE</scope>
</reference>
<dbReference type="InterPro" id="IPR051684">
    <property type="entry name" value="Electron_Trans/Redox"/>
</dbReference>
<dbReference type="InterPro" id="IPR017896">
    <property type="entry name" value="4Fe4S_Fe-S-bd"/>
</dbReference>
<proteinExistence type="predicted"/>
<evidence type="ECO:0000256" key="6">
    <source>
        <dbReference type="ARBA" id="ARBA00023014"/>
    </source>
</evidence>
<dbReference type="PROSITE" id="PS51379">
    <property type="entry name" value="4FE4S_FER_2"/>
    <property type="match status" value="1"/>
</dbReference>
<dbReference type="InterPro" id="IPR032879">
    <property type="entry name" value="FixG_C"/>
</dbReference>
<keyword evidence="2" id="KW-0004">4Fe-4S</keyword>
<dbReference type="InterPro" id="IPR013783">
    <property type="entry name" value="Ig-like_fold"/>
</dbReference>
<feature type="transmembrane region" description="Helical" evidence="7">
    <location>
        <begin position="170"/>
        <end position="189"/>
    </location>
</feature>
<evidence type="ECO:0000256" key="5">
    <source>
        <dbReference type="ARBA" id="ARBA00023004"/>
    </source>
</evidence>
<keyword evidence="1" id="KW-0813">Transport</keyword>
<evidence type="ECO:0000256" key="7">
    <source>
        <dbReference type="SAM" id="Phobius"/>
    </source>
</evidence>
<evidence type="ECO:0000256" key="2">
    <source>
        <dbReference type="ARBA" id="ARBA00022485"/>
    </source>
</evidence>
<dbReference type="GO" id="GO:0051539">
    <property type="term" value="F:4 iron, 4 sulfur cluster binding"/>
    <property type="evidence" value="ECO:0007669"/>
    <property type="project" value="UniProtKB-KW"/>
</dbReference>
<dbReference type="PANTHER" id="PTHR30176">
    <property type="entry name" value="FERREDOXIN-TYPE PROTEIN NAPH"/>
    <property type="match status" value="1"/>
</dbReference>
<feature type="transmembrane region" description="Helical" evidence="7">
    <location>
        <begin position="47"/>
        <end position="65"/>
    </location>
</feature>
<dbReference type="Pfam" id="PF13746">
    <property type="entry name" value="Fer4_18"/>
    <property type="match status" value="1"/>
</dbReference>
<keyword evidence="7" id="KW-0472">Membrane</keyword>
<dbReference type="GO" id="GO:0046872">
    <property type="term" value="F:metal ion binding"/>
    <property type="evidence" value="ECO:0007669"/>
    <property type="project" value="UniProtKB-KW"/>
</dbReference>
<evidence type="ECO:0000313" key="9">
    <source>
        <dbReference type="EMBL" id="VAW46981.1"/>
    </source>
</evidence>
<keyword evidence="7" id="KW-0812">Transmembrane</keyword>
<dbReference type="GO" id="GO:0005886">
    <property type="term" value="C:plasma membrane"/>
    <property type="evidence" value="ECO:0007669"/>
    <property type="project" value="TreeGrafter"/>
</dbReference>
<protein>
    <submittedName>
        <fullName evidence="9">Type cbb3 cytochrome oxidase biogenesis protein CcoG, involved in Cu oxidation</fullName>
    </submittedName>
</protein>
<evidence type="ECO:0000256" key="4">
    <source>
        <dbReference type="ARBA" id="ARBA00022982"/>
    </source>
</evidence>
<keyword evidence="6" id="KW-0411">Iron-sulfur</keyword>
<dbReference type="EMBL" id="UOFC01000122">
    <property type="protein sequence ID" value="VAW46981.1"/>
    <property type="molecule type" value="Genomic_DNA"/>
</dbReference>
<dbReference type="InterPro" id="IPR014116">
    <property type="entry name" value="Cyt_c_oxidase_cbb3_FixG"/>
</dbReference>
<dbReference type="AlphaFoldDB" id="A0A3B0VVB8"/>
<keyword evidence="7" id="KW-1133">Transmembrane helix</keyword>
<name>A0A3B0VVB8_9ZZZZ</name>
<evidence type="ECO:0000256" key="3">
    <source>
        <dbReference type="ARBA" id="ARBA00022723"/>
    </source>
</evidence>
<keyword evidence="5" id="KW-0408">Iron</keyword>
<dbReference type="PROSITE" id="PS00198">
    <property type="entry name" value="4FE4S_FER_1"/>
    <property type="match status" value="1"/>
</dbReference>
<feature type="domain" description="4Fe-4S ferredoxin-type" evidence="8">
    <location>
        <begin position="268"/>
        <end position="297"/>
    </location>
</feature>
<feature type="transmembrane region" description="Helical" evidence="7">
    <location>
        <begin position="201"/>
        <end position="222"/>
    </location>
</feature>
<feature type="transmembrane region" description="Helical" evidence="7">
    <location>
        <begin position="97"/>
        <end position="118"/>
    </location>
</feature>
<evidence type="ECO:0000256" key="1">
    <source>
        <dbReference type="ARBA" id="ARBA00022448"/>
    </source>
</evidence>
<dbReference type="Pfam" id="PF12801">
    <property type="entry name" value="Fer4_5"/>
    <property type="match status" value="1"/>
</dbReference>
<dbReference type="Gene3D" id="1.10.1060.10">
    <property type="entry name" value="Alpha-helical ferredoxin"/>
    <property type="match status" value="1"/>
</dbReference>
<dbReference type="SUPFAM" id="SSF54862">
    <property type="entry name" value="4Fe-4S ferredoxins"/>
    <property type="match status" value="1"/>
</dbReference>
<dbReference type="PANTHER" id="PTHR30176:SF3">
    <property type="entry name" value="FERREDOXIN-TYPE PROTEIN NAPH"/>
    <property type="match status" value="1"/>
</dbReference>
<gene>
    <name evidence="9" type="ORF">MNBD_GAMMA03-1290</name>
</gene>
<sequence length="540" mass="61141">MVDNLEKPKNKKDNKSEQTGAEKIVLYEARKNIFPKDVKGKFRRFKWLWVAITVGVFVIAPWLRWDRGPYASDQLVLIDLANRRFFFAGIEIWPQEFYYVTGLLIMAGVGLFLITSVLGRAWCGYSCPQTVWTDVFIWVERKIEGDRNARLKLEKSKWTFEKIFKFALKYIIWLIISILTGVAFVTYFAEAPQLVKDIATLQAASAAYITIAILTATTFIFAGFMREQMCIYACPWPRIQGTMLDENSLTVTYNDWRGEPRSRSAKKQKAAGNQVGDCVDCDACVAVCPTGIDIRDGQQIECITCALCIDACDNVMEKLGLEKGLISYATLKDYTQNIAYASANNESEKQQVLATHHASHNLLMDDRTIIPSKVRNPKTGKLFAKFKSKDLKILTRPRTILYFGIWAAIGVGMLVVLALRNPLDMNVLHDRNPLYVSLSDGSIRNGYDIKILNMIPQPNRVELKLEGLEGAKLSLVNHNGEANESLIFDLPPDEVLPVRLYITLDPENLVSGRTDFRILVNYLSNERKTSAKTFFEVPAK</sequence>